<dbReference type="InterPro" id="IPR022057">
    <property type="entry name" value="Chs7"/>
</dbReference>
<evidence type="ECO:0000256" key="2">
    <source>
        <dbReference type="ARBA" id="ARBA00009274"/>
    </source>
</evidence>
<keyword evidence="10" id="KW-0961">Cell wall biogenesis/degradation</keyword>
<evidence type="ECO:0000256" key="7">
    <source>
        <dbReference type="ARBA" id="ARBA00022927"/>
    </source>
</evidence>
<dbReference type="OrthoDB" id="2189463at2759"/>
<dbReference type="RefSeq" id="XP_033686979.1">
    <property type="nucleotide sequence ID" value="XM_033828388.1"/>
</dbReference>
<feature type="transmembrane region" description="Helical" evidence="11">
    <location>
        <begin position="85"/>
        <end position="106"/>
    </location>
</feature>
<dbReference type="GeneID" id="54581718"/>
<feature type="transmembrane region" description="Helical" evidence="11">
    <location>
        <begin position="250"/>
        <end position="271"/>
    </location>
</feature>
<keyword evidence="9 11" id="KW-0472">Membrane</keyword>
<feature type="transmembrane region" description="Helical" evidence="11">
    <location>
        <begin position="183"/>
        <end position="209"/>
    </location>
</feature>
<dbReference type="Pfam" id="PF12271">
    <property type="entry name" value="Chs7"/>
    <property type="match status" value="1"/>
</dbReference>
<feature type="transmembrane region" description="Helical" evidence="11">
    <location>
        <begin position="150"/>
        <end position="171"/>
    </location>
</feature>
<comment type="similarity">
    <text evidence="2">Belongs to the CHS7 family.</text>
</comment>
<dbReference type="GO" id="GO:0071555">
    <property type="term" value="P:cell wall organization"/>
    <property type="evidence" value="ECO:0007669"/>
    <property type="project" value="UniProtKB-KW"/>
</dbReference>
<dbReference type="GO" id="GO:0051082">
    <property type="term" value="F:unfolded protein binding"/>
    <property type="evidence" value="ECO:0007669"/>
    <property type="project" value="TreeGrafter"/>
</dbReference>
<dbReference type="PANTHER" id="PTHR35329:SF2">
    <property type="entry name" value="CHITIN SYNTHASE EXPORT CHAPERONE"/>
    <property type="match status" value="1"/>
</dbReference>
<dbReference type="PANTHER" id="PTHR35329">
    <property type="entry name" value="CHITIN SYNTHASE EXPORT CHAPERONE"/>
    <property type="match status" value="1"/>
</dbReference>
<dbReference type="GO" id="GO:0015031">
    <property type="term" value="P:protein transport"/>
    <property type="evidence" value="ECO:0007669"/>
    <property type="project" value="UniProtKB-KW"/>
</dbReference>
<dbReference type="GO" id="GO:0006457">
    <property type="term" value="P:protein folding"/>
    <property type="evidence" value="ECO:0007669"/>
    <property type="project" value="TreeGrafter"/>
</dbReference>
<feature type="transmembrane region" description="Helical" evidence="11">
    <location>
        <begin position="55"/>
        <end position="73"/>
    </location>
</feature>
<dbReference type="GO" id="GO:0005789">
    <property type="term" value="C:endoplasmic reticulum membrane"/>
    <property type="evidence" value="ECO:0007669"/>
    <property type="project" value="UniProtKB-SubCell"/>
</dbReference>
<keyword evidence="4" id="KW-0813">Transport</keyword>
<protein>
    <recommendedName>
        <fullName evidence="3">Chitin synthase export chaperone</fullName>
    </recommendedName>
</protein>
<evidence type="ECO:0000256" key="9">
    <source>
        <dbReference type="ARBA" id="ARBA00023136"/>
    </source>
</evidence>
<evidence type="ECO:0000256" key="6">
    <source>
        <dbReference type="ARBA" id="ARBA00022824"/>
    </source>
</evidence>
<evidence type="ECO:0000256" key="11">
    <source>
        <dbReference type="SAM" id="Phobius"/>
    </source>
</evidence>
<evidence type="ECO:0000256" key="3">
    <source>
        <dbReference type="ARBA" id="ARBA00018354"/>
    </source>
</evidence>
<evidence type="ECO:0000256" key="4">
    <source>
        <dbReference type="ARBA" id="ARBA00022448"/>
    </source>
</evidence>
<dbReference type="Proteomes" id="UP000800094">
    <property type="component" value="Unassembled WGS sequence"/>
</dbReference>
<organism evidence="12 13">
    <name type="scientific">Trematosphaeria pertusa</name>
    <dbReference type="NCBI Taxonomy" id="390896"/>
    <lineage>
        <taxon>Eukaryota</taxon>
        <taxon>Fungi</taxon>
        <taxon>Dikarya</taxon>
        <taxon>Ascomycota</taxon>
        <taxon>Pezizomycotina</taxon>
        <taxon>Dothideomycetes</taxon>
        <taxon>Pleosporomycetidae</taxon>
        <taxon>Pleosporales</taxon>
        <taxon>Massarineae</taxon>
        <taxon>Trematosphaeriaceae</taxon>
        <taxon>Trematosphaeria</taxon>
    </lineage>
</organism>
<dbReference type="EMBL" id="ML987192">
    <property type="protein sequence ID" value="KAF2251975.1"/>
    <property type="molecule type" value="Genomic_DNA"/>
</dbReference>
<evidence type="ECO:0000256" key="5">
    <source>
        <dbReference type="ARBA" id="ARBA00022692"/>
    </source>
</evidence>
<feature type="transmembrane region" description="Helical" evidence="11">
    <location>
        <begin position="112"/>
        <end position="138"/>
    </location>
</feature>
<evidence type="ECO:0000313" key="12">
    <source>
        <dbReference type="EMBL" id="KAF2251975.1"/>
    </source>
</evidence>
<reference evidence="12" key="1">
    <citation type="journal article" date="2020" name="Stud. Mycol.">
        <title>101 Dothideomycetes genomes: a test case for predicting lifestyles and emergence of pathogens.</title>
        <authorList>
            <person name="Haridas S."/>
            <person name="Albert R."/>
            <person name="Binder M."/>
            <person name="Bloem J."/>
            <person name="Labutti K."/>
            <person name="Salamov A."/>
            <person name="Andreopoulos B."/>
            <person name="Baker S."/>
            <person name="Barry K."/>
            <person name="Bills G."/>
            <person name="Bluhm B."/>
            <person name="Cannon C."/>
            <person name="Castanera R."/>
            <person name="Culley D."/>
            <person name="Daum C."/>
            <person name="Ezra D."/>
            <person name="Gonzalez J."/>
            <person name="Henrissat B."/>
            <person name="Kuo A."/>
            <person name="Liang C."/>
            <person name="Lipzen A."/>
            <person name="Lutzoni F."/>
            <person name="Magnuson J."/>
            <person name="Mondo S."/>
            <person name="Nolan M."/>
            <person name="Ohm R."/>
            <person name="Pangilinan J."/>
            <person name="Park H.-J."/>
            <person name="Ramirez L."/>
            <person name="Alfaro M."/>
            <person name="Sun H."/>
            <person name="Tritt A."/>
            <person name="Yoshinaga Y."/>
            <person name="Zwiers L.-H."/>
            <person name="Turgeon B."/>
            <person name="Goodwin S."/>
            <person name="Spatafora J."/>
            <person name="Crous P."/>
            <person name="Grigoriev I."/>
        </authorList>
    </citation>
    <scope>NUCLEOTIDE SEQUENCE</scope>
    <source>
        <strain evidence="12">CBS 122368</strain>
    </source>
</reference>
<keyword evidence="5 11" id="KW-0812">Transmembrane</keyword>
<evidence type="ECO:0000313" key="13">
    <source>
        <dbReference type="Proteomes" id="UP000800094"/>
    </source>
</evidence>
<keyword evidence="8 11" id="KW-1133">Transmembrane helix</keyword>
<evidence type="ECO:0000256" key="1">
    <source>
        <dbReference type="ARBA" id="ARBA00004477"/>
    </source>
</evidence>
<accession>A0A6A6IN31</accession>
<dbReference type="AlphaFoldDB" id="A0A6A6IN31"/>
<keyword evidence="7" id="KW-0653">Protein transport</keyword>
<proteinExistence type="inferred from homology"/>
<name>A0A6A6IN31_9PLEO</name>
<gene>
    <name evidence="12" type="ORF">BU26DRAFT_516692</name>
</gene>
<keyword evidence="13" id="KW-1185">Reference proteome</keyword>
<evidence type="ECO:0000256" key="8">
    <source>
        <dbReference type="ARBA" id="ARBA00022989"/>
    </source>
</evidence>
<keyword evidence="6" id="KW-0256">Endoplasmic reticulum</keyword>
<evidence type="ECO:0000256" key="10">
    <source>
        <dbReference type="ARBA" id="ARBA00023316"/>
    </source>
</evidence>
<comment type="subcellular location">
    <subcellularLocation>
        <location evidence="1">Endoplasmic reticulum membrane</location>
        <topology evidence="1">Multi-pass membrane protein</topology>
    </subcellularLocation>
</comment>
<sequence>MGFGDFTTICQKTAIPLCALVGHQEINDGAGIQASCYSRTIELANTLIFQAANDFMHILALIMTVVMIIHVRSKFTAVGRKEITSFFYIYLVLTVVSLVLDAGVAAPGSASYPYFAAAQNGLTSALCTSLLINGFVGFQLYEDGTTLSVWLLRLCSLGMFIIGGAVSLLTFKGWAGLSPENPIGIFVVTYIVNAICLFVYTCSQILLVVGTLEDRWPMGDIAFGVFFFVIGQVILYVFSDTICNNVQHYLDGLFFATICNLLAVMMVYKYWDSITREDLEFSVGVKAHNWEVKELIPEEDKRGTIYNESEYAPSVYTQPYTRTSHYSAVGH</sequence>
<feature type="transmembrane region" description="Helical" evidence="11">
    <location>
        <begin position="221"/>
        <end position="238"/>
    </location>
</feature>